<organism evidence="4 5">
    <name type="scientific">Gordonia araii NBRC 100433</name>
    <dbReference type="NCBI Taxonomy" id="1073574"/>
    <lineage>
        <taxon>Bacteria</taxon>
        <taxon>Bacillati</taxon>
        <taxon>Actinomycetota</taxon>
        <taxon>Actinomycetes</taxon>
        <taxon>Mycobacteriales</taxon>
        <taxon>Gordoniaceae</taxon>
        <taxon>Gordonia</taxon>
    </lineage>
</organism>
<dbReference type="PANTHER" id="PTHR43037:SF1">
    <property type="entry name" value="BLL1128 PROTEIN"/>
    <property type="match status" value="1"/>
</dbReference>
<accession>G7H1F5</accession>
<dbReference type="GO" id="GO:0016787">
    <property type="term" value="F:hydrolase activity"/>
    <property type="evidence" value="ECO:0007669"/>
    <property type="project" value="UniProtKB-KW"/>
</dbReference>
<keyword evidence="5" id="KW-1185">Reference proteome</keyword>
<feature type="chain" id="PRO_5003495568" evidence="3">
    <location>
        <begin position="26"/>
        <end position="344"/>
    </location>
</feature>
<dbReference type="NCBIfam" id="TIGR01840">
    <property type="entry name" value="esterase_phb"/>
    <property type="match status" value="1"/>
</dbReference>
<name>G7H1F5_9ACTN</name>
<dbReference type="OrthoDB" id="9767239at2"/>
<evidence type="ECO:0000313" key="5">
    <source>
        <dbReference type="Proteomes" id="UP000035088"/>
    </source>
</evidence>
<dbReference type="STRING" id="1073574.GOARA_045_00340"/>
<dbReference type="Pfam" id="PF10503">
    <property type="entry name" value="Esterase_PHB"/>
    <property type="match status" value="1"/>
</dbReference>
<dbReference type="Proteomes" id="UP000035088">
    <property type="component" value="Unassembled WGS sequence"/>
</dbReference>
<comment type="caution">
    <text evidence="4">The sequence shown here is derived from an EMBL/GenBank/DDBJ whole genome shotgun (WGS) entry which is preliminary data.</text>
</comment>
<dbReference type="InterPro" id="IPR029058">
    <property type="entry name" value="AB_hydrolase_fold"/>
</dbReference>
<evidence type="ECO:0000256" key="3">
    <source>
        <dbReference type="SAM" id="SignalP"/>
    </source>
</evidence>
<dbReference type="EMBL" id="BAEE01000045">
    <property type="protein sequence ID" value="GAB09680.1"/>
    <property type="molecule type" value="Genomic_DNA"/>
</dbReference>
<protein>
    <submittedName>
        <fullName evidence="4">Putative esterase</fullName>
    </submittedName>
</protein>
<dbReference type="InterPro" id="IPR050955">
    <property type="entry name" value="Plant_Biomass_Hydrol_Est"/>
</dbReference>
<dbReference type="RefSeq" id="WP_007321755.1">
    <property type="nucleotide sequence ID" value="NZ_BAEE01000045.1"/>
</dbReference>
<dbReference type="InterPro" id="IPR010126">
    <property type="entry name" value="Esterase_phb"/>
</dbReference>
<evidence type="ECO:0000313" key="4">
    <source>
        <dbReference type="EMBL" id="GAB09680.1"/>
    </source>
</evidence>
<keyword evidence="1 3" id="KW-0732">Signal</keyword>
<dbReference type="SUPFAM" id="SSF53474">
    <property type="entry name" value="alpha/beta-Hydrolases"/>
    <property type="match status" value="1"/>
</dbReference>
<proteinExistence type="predicted"/>
<evidence type="ECO:0000256" key="1">
    <source>
        <dbReference type="ARBA" id="ARBA00022729"/>
    </source>
</evidence>
<dbReference type="GO" id="GO:0005576">
    <property type="term" value="C:extracellular region"/>
    <property type="evidence" value="ECO:0007669"/>
    <property type="project" value="InterPro"/>
</dbReference>
<sequence>MRTVLKNLSLGIVFALGVLAPSAVADGEPADRTGTIARGGDGDAPGRHQYLVYTPRSVSQASRGTVPLVVVVHGCQTTARQQMAATRYNDIADREGFVVLYPDVDQSSRALPGPLHNCWRFFDSDSWHRGRGEAGAIARMTREVLRRPGIDPRRVYLAGMSAGGFMTSALAATDPDLYAAVAIASAGAYADPGCLSVNPATRPVDELARLAYIEMGHRARIVPRLVIGGDRDDGIPSRCHEKALRQGLLTNDLVARRFGSPPMPTVASAVRHHRAPHGYRSTVRDYRYGDCLVAQRWTVHGMGHYWSGGSPDPRWSRWTDPKGPDAAEISWQFFNTRTRTCRTR</sequence>
<evidence type="ECO:0000256" key="2">
    <source>
        <dbReference type="ARBA" id="ARBA00022801"/>
    </source>
</evidence>
<gene>
    <name evidence="4" type="ORF">GOARA_045_00340</name>
</gene>
<feature type="signal peptide" evidence="3">
    <location>
        <begin position="1"/>
        <end position="25"/>
    </location>
</feature>
<dbReference type="Gene3D" id="3.40.50.1820">
    <property type="entry name" value="alpha/beta hydrolase"/>
    <property type="match status" value="1"/>
</dbReference>
<dbReference type="AlphaFoldDB" id="G7H1F5"/>
<keyword evidence="2" id="KW-0378">Hydrolase</keyword>
<dbReference type="PANTHER" id="PTHR43037">
    <property type="entry name" value="UNNAMED PRODUCT-RELATED"/>
    <property type="match status" value="1"/>
</dbReference>
<reference evidence="4 5" key="1">
    <citation type="submission" date="2011-11" db="EMBL/GenBank/DDBJ databases">
        <title>Whole genome shotgun sequence of Gordonia araii NBRC 100433.</title>
        <authorList>
            <person name="Yoshida Y."/>
            <person name="Hosoyama A."/>
            <person name="Tsuchikane K."/>
            <person name="Katsumata H."/>
            <person name="Yamazaki S."/>
            <person name="Fujita N."/>
        </authorList>
    </citation>
    <scope>NUCLEOTIDE SEQUENCE [LARGE SCALE GENOMIC DNA]</scope>
    <source>
        <strain evidence="4 5">NBRC 100433</strain>
    </source>
</reference>